<dbReference type="InterPro" id="IPR003386">
    <property type="entry name" value="LACT/PDAT_acylTrfase"/>
</dbReference>
<dbReference type="Proteomes" id="UP000190669">
    <property type="component" value="Unassembled WGS sequence"/>
</dbReference>
<dbReference type="InterPro" id="IPR029058">
    <property type="entry name" value="AB_hydrolase_fold"/>
</dbReference>
<dbReference type="PANTHER" id="PTHR11440">
    <property type="entry name" value="LECITHIN-CHOLESTEROL ACYLTRANSFERASE-RELATED"/>
    <property type="match status" value="1"/>
</dbReference>
<dbReference type="Pfam" id="PF12770">
    <property type="entry name" value="CHAT"/>
    <property type="match status" value="1"/>
</dbReference>
<dbReference type="InterPro" id="IPR055803">
    <property type="entry name" value="DUF7379"/>
</dbReference>
<organism evidence="4 6">
    <name type="scientific">Chryseobacterium balustinum</name>
    <dbReference type="NCBI Taxonomy" id="246"/>
    <lineage>
        <taxon>Bacteria</taxon>
        <taxon>Pseudomonadati</taxon>
        <taxon>Bacteroidota</taxon>
        <taxon>Flavobacteriia</taxon>
        <taxon>Flavobacteriales</taxon>
        <taxon>Weeksellaceae</taxon>
        <taxon>Chryseobacterium group</taxon>
        <taxon>Chryseobacterium</taxon>
    </lineage>
</organism>
<evidence type="ECO:0000313" key="3">
    <source>
        <dbReference type="EMBL" id="SKB78573.1"/>
    </source>
</evidence>
<keyword evidence="3" id="KW-0012">Acyltransferase</keyword>
<evidence type="ECO:0000313" key="6">
    <source>
        <dbReference type="Proteomes" id="UP000251937"/>
    </source>
</evidence>
<dbReference type="Pfam" id="PF24096">
    <property type="entry name" value="DUF7379"/>
    <property type="match status" value="2"/>
</dbReference>
<evidence type="ECO:0000313" key="5">
    <source>
        <dbReference type="Proteomes" id="UP000190669"/>
    </source>
</evidence>
<reference evidence="4 6" key="2">
    <citation type="submission" date="2018-06" db="EMBL/GenBank/DDBJ databases">
        <authorList>
            <consortium name="Pathogen Informatics"/>
            <person name="Doyle S."/>
        </authorList>
    </citation>
    <scope>NUCLEOTIDE SEQUENCE [LARGE SCALE GENOMIC DNA]</scope>
    <source>
        <strain evidence="4 6">NCTC11212</strain>
    </source>
</reference>
<name>A0AAX2IGH9_9FLAO</name>
<dbReference type="EMBL" id="UAVR01000004">
    <property type="protein sequence ID" value="SQA87724.1"/>
    <property type="molecule type" value="Genomic_DNA"/>
</dbReference>
<protein>
    <submittedName>
        <fullName evidence="4">CHAT domain</fullName>
    </submittedName>
    <submittedName>
        <fullName evidence="3">Lecithin:cholesterol acyltransferase</fullName>
    </submittedName>
</protein>
<dbReference type="GO" id="GO:0006629">
    <property type="term" value="P:lipid metabolic process"/>
    <property type="evidence" value="ECO:0007669"/>
    <property type="project" value="InterPro"/>
</dbReference>
<dbReference type="Proteomes" id="UP000251937">
    <property type="component" value="Unassembled WGS sequence"/>
</dbReference>
<keyword evidence="5" id="KW-1185">Reference proteome</keyword>
<dbReference type="InterPro" id="IPR024983">
    <property type="entry name" value="CHAT_dom"/>
</dbReference>
<evidence type="ECO:0000259" key="2">
    <source>
        <dbReference type="Pfam" id="PF24096"/>
    </source>
</evidence>
<feature type="domain" description="DUF7379" evidence="2">
    <location>
        <begin position="281"/>
        <end position="365"/>
    </location>
</feature>
<dbReference type="GO" id="GO:0008374">
    <property type="term" value="F:O-acyltransferase activity"/>
    <property type="evidence" value="ECO:0007669"/>
    <property type="project" value="InterPro"/>
</dbReference>
<dbReference type="RefSeq" id="WP_079465442.1">
    <property type="nucleotide sequence ID" value="NZ_FUZE01000008.1"/>
</dbReference>
<gene>
    <name evidence="4" type="ORF">NCTC11212_00595</name>
    <name evidence="3" type="ORF">SAMN05421800_108149</name>
</gene>
<reference evidence="3 5" key="1">
    <citation type="submission" date="2017-02" db="EMBL/GenBank/DDBJ databases">
        <authorList>
            <person name="Varghese N."/>
            <person name="Submissions S."/>
        </authorList>
    </citation>
    <scope>NUCLEOTIDE SEQUENCE [LARGE SCALE GENOMIC DNA]</scope>
    <source>
        <strain evidence="3 5">DSM 16775</strain>
    </source>
</reference>
<dbReference type="SUPFAM" id="SSF53474">
    <property type="entry name" value="alpha/beta-Hydrolases"/>
    <property type="match status" value="1"/>
</dbReference>
<comment type="caution">
    <text evidence="4">The sequence shown here is derived from an EMBL/GenBank/DDBJ whole genome shotgun (WGS) entry which is preliminary data.</text>
</comment>
<accession>A0AAX2IGH9</accession>
<dbReference type="Gene3D" id="3.40.50.1820">
    <property type="entry name" value="alpha/beta hydrolase"/>
    <property type="match status" value="2"/>
</dbReference>
<sequence length="1754" mass="199726">METKLKYKFPVKEILLNPNIKLPDLEKTYIIGSDNRAISEYGEIDLSEKEKYYEFVYDDGTSWHSDTETITELFPAMENRNRDGNDNEILYLPLSLNGNNQNRNFVTKIVLKIIHVFTKPAEDRLVKEVAEKLENGHLNGHEGLNTLNENFELSTFNEVQKISDKAYLLFIHGTNSDTLGAFSALKKNDTYSKIWDSYQDHVLAFQHRTLTQSPLRNAVDLAKKLPNNGEFHIISHSRGGLIGDILCKYSENKGFSKDHIELLKKENREEDIANIQELDEIFKAKKISIKKFIRVASPSAGTILASERIDHILNVFYNLIGEKTSIIATLTHDLIGTILKQKNNINVLPGLEAMNPQSDFIKILNHKGTENAIHGNSLMVISGNGKLSINFHGLLVILGKLFYTQRNDLVVNTDSMYLGVRRLNDIQYFFDEGTSVDHIHYFDNKKTQDAILNALKTQTGELIPGYSKVPQFKIPSSDRGVVGLDGGELFPNEVPPSGKKPIVILLPGIMGSNIYNVEEKNRIWLNYWSIVRGGLEQMHDVESTNNKAQSIIKSSYGKLYKQLSFNYDVVVFPFDWRKKMKDSANELNDKINYLLSFNQPIKVIGHSMGGVLMRDFIAYHSETWTKLNNSKDFKLLFLGSPLKGSHRILSVLFGKDGIINKLSFLDMKHSKKELIQIFSKLPGILSLLPFTTGEDDNYGIIKTWESMRKGFNDASWPIPTESDLNDFKEYRDKINKLVSENKIDFTNASYIAGQDKSTPCGHKFENGKLVFEATREGDQSVTWKSGIPQTLIDKKKVYYSNVTHGDLANDTSLFIAIEEIISKGKTDKISQNKPVFRGESTTFRYVEDYDFDFSENGLENSIFGIKNEKEISVNDIPITVSISHGDLSYASFPVIAGHFKNDGILYAERAIDYNVNFMLSQKNQLGVYPGEIGTCEIIEKQNYFEGTIIIGLGETGKLTPYLLSQSVELSMTNYLLNKSNLNENIETVGVSALFIASNFGGLTIESSIKAIIEGINNANKNSINLNSQKYCIINHLEFIELYESNAVMGLYALKKIIENENDVYKIYIENYRIKKLFGSKEKLPLENGEDWWNRISVKTKNESLVFSLNTRDARQEENEVYSSTSLVSEFVKEISVENRWTDSISRTLFEMLIPNDFKEKLMRKGNIVWLVDKESASYPWEILQDNSKKAKPLCIDSGMIRQLTTSDYRPKIDRVLEDKVLIVADPDLQGFVNQLPGAVREGNAINEIMAYSRFETMFLVNASASKIIESVFSQSHKVMHLCGHGLYDPDNPQNSGMVIGNNIFFTPFHIKQMSTVPELVFVNCCHLGNIDGVDERFYQNRFKLAANIGTQLIDNGVKAVVVAGWQVNDDDAETFSTEFYKKMLEGESFGKAVKYAREKIYTNSKDSNNTWGAYQCYGDPFYKLTNRSKSKIEKKNYILEEEVLIDLKNLLNKLDVKEIKSEDILPQINLIKTGCEKAGISSPNISEVEAYIYYELGMYKEALKILDDLRTNQSTVFTVSALEKYCNTTCYLCYEDFTANRIDKNEAIVTINEVISFLKQLISIKLTAGRLGLLASSYKRLAFVNTGAQKRKKLELTCESYLAAYDISKKMYPLNNYLTYQSILDFEQPKKVITSKKKNIYLDLLENHKKTLKNTSLNMDYWDSSDYAFSDLSILFLNHELAKKDSNWQNLYLNYKQTRERYGSIGKKKAELFNLELIIDAFDVLTKDESGKIKNSDAALLKTKTEELLRKLRR</sequence>
<feature type="domain" description="CHAT" evidence="1">
    <location>
        <begin position="1145"/>
        <end position="1419"/>
    </location>
</feature>
<dbReference type="EMBL" id="FUZE01000008">
    <property type="protein sequence ID" value="SKB78573.1"/>
    <property type="molecule type" value="Genomic_DNA"/>
</dbReference>
<dbReference type="Pfam" id="PF02450">
    <property type="entry name" value="LCAT"/>
    <property type="match status" value="1"/>
</dbReference>
<proteinExistence type="predicted"/>
<keyword evidence="3" id="KW-0808">Transferase</keyword>
<dbReference type="InterPro" id="IPR046880">
    <property type="entry name" value="TPR-S"/>
</dbReference>
<evidence type="ECO:0000259" key="1">
    <source>
        <dbReference type="Pfam" id="PF12770"/>
    </source>
</evidence>
<feature type="domain" description="DUF7379" evidence="2">
    <location>
        <begin position="168"/>
        <end position="253"/>
    </location>
</feature>
<dbReference type="Pfam" id="PF20308">
    <property type="entry name" value="TPR-S"/>
    <property type="match status" value="1"/>
</dbReference>
<evidence type="ECO:0000313" key="4">
    <source>
        <dbReference type="EMBL" id="SQA87724.1"/>
    </source>
</evidence>